<proteinExistence type="predicted"/>
<dbReference type="OrthoDB" id="7762031at2759"/>
<comment type="caution">
    <text evidence="1">The sequence shown here is derived from an EMBL/GenBank/DDBJ whole genome shotgun (WGS) entry which is preliminary data.</text>
</comment>
<keyword evidence="2" id="KW-1185">Reference proteome</keyword>
<gene>
    <name evidence="1" type="ORF">FF38_13256</name>
</gene>
<protein>
    <submittedName>
        <fullName evidence="1">Uncharacterized protein</fullName>
    </submittedName>
</protein>
<dbReference type="AlphaFoldDB" id="A0A0L0CKD6"/>
<evidence type="ECO:0000313" key="2">
    <source>
        <dbReference type="Proteomes" id="UP000037069"/>
    </source>
</evidence>
<evidence type="ECO:0000313" key="1">
    <source>
        <dbReference type="EMBL" id="KNC31919.1"/>
    </source>
</evidence>
<name>A0A0L0CKD6_LUCCU</name>
<reference evidence="1 2" key="1">
    <citation type="journal article" date="2015" name="Nat. Commun.">
        <title>Lucilia cuprina genome unlocks parasitic fly biology to underpin future interventions.</title>
        <authorList>
            <person name="Anstead C.A."/>
            <person name="Korhonen P.K."/>
            <person name="Young N.D."/>
            <person name="Hall R.S."/>
            <person name="Jex A.R."/>
            <person name="Murali S.C."/>
            <person name="Hughes D.S."/>
            <person name="Lee S.F."/>
            <person name="Perry T."/>
            <person name="Stroehlein A.J."/>
            <person name="Ansell B.R."/>
            <person name="Breugelmans B."/>
            <person name="Hofmann A."/>
            <person name="Qu J."/>
            <person name="Dugan S."/>
            <person name="Lee S.L."/>
            <person name="Chao H."/>
            <person name="Dinh H."/>
            <person name="Han Y."/>
            <person name="Doddapaneni H.V."/>
            <person name="Worley K.C."/>
            <person name="Muzny D.M."/>
            <person name="Ioannidis P."/>
            <person name="Waterhouse R.M."/>
            <person name="Zdobnov E.M."/>
            <person name="James P.J."/>
            <person name="Bagnall N.H."/>
            <person name="Kotze A.C."/>
            <person name="Gibbs R.A."/>
            <person name="Richards S."/>
            <person name="Batterham P."/>
            <person name="Gasser R.B."/>
        </authorList>
    </citation>
    <scope>NUCLEOTIDE SEQUENCE [LARGE SCALE GENOMIC DNA]</scope>
    <source>
        <strain evidence="1 2">LS</strain>
        <tissue evidence="1">Full body</tissue>
    </source>
</reference>
<sequence>MYLPLVRSLRKFSIPKRVELFSELQVLLDYNPRKMLHPSQTRWLSLEATIDINNSTFLKDPKDIYLGAEVSLALTKLSEEREKDFRNHCLQFYVELCNSLLKKFDFENDFLECVEVIAPANIVKNNNKSIFKLCSFVPNVVEMNYIQETDDEWRELLHINFEDLGLLEEENIETFWEVIFKTKRGDGTKANLKKLEQIRSANTVWNFKN</sequence>
<organism evidence="1 2">
    <name type="scientific">Lucilia cuprina</name>
    <name type="common">Green bottle fly</name>
    <name type="synonym">Australian sheep blowfly</name>
    <dbReference type="NCBI Taxonomy" id="7375"/>
    <lineage>
        <taxon>Eukaryota</taxon>
        <taxon>Metazoa</taxon>
        <taxon>Ecdysozoa</taxon>
        <taxon>Arthropoda</taxon>
        <taxon>Hexapoda</taxon>
        <taxon>Insecta</taxon>
        <taxon>Pterygota</taxon>
        <taxon>Neoptera</taxon>
        <taxon>Endopterygota</taxon>
        <taxon>Diptera</taxon>
        <taxon>Brachycera</taxon>
        <taxon>Muscomorpha</taxon>
        <taxon>Oestroidea</taxon>
        <taxon>Calliphoridae</taxon>
        <taxon>Luciliinae</taxon>
        <taxon>Lucilia</taxon>
    </lineage>
</organism>
<dbReference type="Proteomes" id="UP000037069">
    <property type="component" value="Unassembled WGS sequence"/>
</dbReference>
<accession>A0A0L0CKD6</accession>
<dbReference type="EMBL" id="JRES01000364">
    <property type="protein sequence ID" value="KNC31919.1"/>
    <property type="molecule type" value="Genomic_DNA"/>
</dbReference>